<proteinExistence type="predicted"/>
<protein>
    <recommendedName>
        <fullName evidence="2">Tn3 transposase DDE domain-containing protein</fullName>
    </recommendedName>
</protein>
<keyword evidence="1" id="KW-1133">Transmembrane helix</keyword>
<dbReference type="Pfam" id="PF01526">
    <property type="entry name" value="DDE_Tnp_Tn3"/>
    <property type="match status" value="1"/>
</dbReference>
<feature type="transmembrane region" description="Helical" evidence="1">
    <location>
        <begin position="33"/>
        <end position="54"/>
    </location>
</feature>
<evidence type="ECO:0000313" key="3">
    <source>
        <dbReference type="EMBL" id="GLY80507.1"/>
    </source>
</evidence>
<comment type="caution">
    <text evidence="3">The sequence shown here is derived from an EMBL/GenBank/DDBJ whole genome shotgun (WGS) entry which is preliminary data.</text>
</comment>
<dbReference type="Proteomes" id="UP001165135">
    <property type="component" value="Unassembled WGS sequence"/>
</dbReference>
<accession>A0A9W6RUS8</accession>
<organism evidence="3 4">
    <name type="scientific">Actinoallomurus iriomotensis</name>
    <dbReference type="NCBI Taxonomy" id="478107"/>
    <lineage>
        <taxon>Bacteria</taxon>
        <taxon>Bacillati</taxon>
        <taxon>Actinomycetota</taxon>
        <taxon>Actinomycetes</taxon>
        <taxon>Streptosporangiales</taxon>
        <taxon>Thermomonosporaceae</taxon>
        <taxon>Actinoallomurus</taxon>
    </lineage>
</organism>
<dbReference type="AlphaFoldDB" id="A0A9W6RUS8"/>
<dbReference type="EMBL" id="BSTJ01000015">
    <property type="protein sequence ID" value="GLY80507.1"/>
    <property type="molecule type" value="Genomic_DNA"/>
</dbReference>
<keyword evidence="1" id="KW-0812">Transmembrane</keyword>
<gene>
    <name evidence="3" type="ORF">Airi01_087740</name>
</gene>
<evidence type="ECO:0000313" key="4">
    <source>
        <dbReference type="Proteomes" id="UP001165135"/>
    </source>
</evidence>
<reference evidence="3" key="1">
    <citation type="submission" date="2023-03" db="EMBL/GenBank/DDBJ databases">
        <title>Actinoallomurus iriomotensis NBRC 103681.</title>
        <authorList>
            <person name="Ichikawa N."/>
            <person name="Sato H."/>
            <person name="Tonouchi N."/>
        </authorList>
    </citation>
    <scope>NUCLEOTIDE SEQUENCE</scope>
    <source>
        <strain evidence="3">NBRC 103681</strain>
    </source>
</reference>
<evidence type="ECO:0000256" key="1">
    <source>
        <dbReference type="SAM" id="Phobius"/>
    </source>
</evidence>
<keyword evidence="1" id="KW-0472">Membrane</keyword>
<dbReference type="GO" id="GO:0004803">
    <property type="term" value="F:transposase activity"/>
    <property type="evidence" value="ECO:0007669"/>
    <property type="project" value="InterPro"/>
</dbReference>
<sequence length="103" mass="11519">MVENFNSASKDIFYGKAGDLTGDDREHLEVSALALHLITAAITYLNTVMIQIVLRDPAWNRRLTPADRRGLSALFWSPLNLYGRFELDMNNHLDILGGPPVPP</sequence>
<evidence type="ECO:0000259" key="2">
    <source>
        <dbReference type="Pfam" id="PF01526"/>
    </source>
</evidence>
<feature type="domain" description="Tn3 transposase DDE" evidence="2">
    <location>
        <begin position="2"/>
        <end position="85"/>
    </location>
</feature>
<dbReference type="InterPro" id="IPR002513">
    <property type="entry name" value="Tn3_Tnp_DDE_dom"/>
</dbReference>
<dbReference type="GO" id="GO:0006313">
    <property type="term" value="P:DNA transposition"/>
    <property type="evidence" value="ECO:0007669"/>
    <property type="project" value="InterPro"/>
</dbReference>
<name>A0A9W6RUS8_9ACTN</name>